<feature type="region of interest" description="Disordered" evidence="1">
    <location>
        <begin position="36"/>
        <end position="57"/>
    </location>
</feature>
<dbReference type="AlphaFoldDB" id="A0AAV8A0S5"/>
<evidence type="ECO:0000313" key="2">
    <source>
        <dbReference type="EMBL" id="KAJ3447871.1"/>
    </source>
</evidence>
<proteinExistence type="predicted"/>
<reference evidence="2" key="1">
    <citation type="submission" date="2022-08" db="EMBL/GenBank/DDBJ databases">
        <title>Novel sulphate-reducing endosymbionts in the free-living metamonad Anaeramoeba.</title>
        <authorList>
            <person name="Jerlstrom-Hultqvist J."/>
            <person name="Cepicka I."/>
            <person name="Gallot-Lavallee L."/>
            <person name="Salas-Leiva D."/>
            <person name="Curtis B.A."/>
            <person name="Zahonova K."/>
            <person name="Pipaliya S."/>
            <person name="Dacks J."/>
            <person name="Roger A.J."/>
        </authorList>
    </citation>
    <scope>NUCLEOTIDE SEQUENCE</scope>
    <source>
        <strain evidence="2">Busselton2</strain>
    </source>
</reference>
<evidence type="ECO:0000313" key="3">
    <source>
        <dbReference type="Proteomes" id="UP001146793"/>
    </source>
</evidence>
<organism evidence="2 3">
    <name type="scientific">Anaeramoeba flamelloides</name>
    <dbReference type="NCBI Taxonomy" id="1746091"/>
    <lineage>
        <taxon>Eukaryota</taxon>
        <taxon>Metamonada</taxon>
        <taxon>Anaeramoebidae</taxon>
        <taxon>Anaeramoeba</taxon>
    </lineage>
</organism>
<accession>A0AAV8A0S5</accession>
<protein>
    <submittedName>
        <fullName evidence="2">Uncharacterized protein</fullName>
    </submittedName>
</protein>
<sequence>MEIEPNPKVSTTELKGSKLKIKDQDKDNLIILQRRRNKKYPFDQRNNQEKGTERRKRDLQTNNIKAHSIELVWIPESYNLSIDFSQKLKDKGYSLVRIKQADPNNIQLNKMINKQKHNILLISLDQLQKEHFTQEIISCKKEDLSIVVIFEKKLGKSTAIETLKNSRVKKYVKMKAAYSFHMTTNIYEIIEISFKFHIISFFFFLEINFV</sequence>
<evidence type="ECO:0000256" key="1">
    <source>
        <dbReference type="SAM" id="MobiDB-lite"/>
    </source>
</evidence>
<name>A0AAV8A0S5_9EUKA</name>
<gene>
    <name evidence="2" type="ORF">M0812_00344</name>
</gene>
<comment type="caution">
    <text evidence="2">The sequence shown here is derived from an EMBL/GenBank/DDBJ whole genome shotgun (WGS) entry which is preliminary data.</text>
</comment>
<feature type="compositionally biased region" description="Basic and acidic residues" evidence="1">
    <location>
        <begin position="40"/>
        <end position="57"/>
    </location>
</feature>
<dbReference type="Proteomes" id="UP001146793">
    <property type="component" value="Unassembled WGS sequence"/>
</dbReference>
<dbReference type="EMBL" id="JANTQA010000015">
    <property type="protein sequence ID" value="KAJ3447871.1"/>
    <property type="molecule type" value="Genomic_DNA"/>
</dbReference>